<evidence type="ECO:0000256" key="1">
    <source>
        <dbReference type="SAM" id="Phobius"/>
    </source>
</evidence>
<evidence type="ECO:0000313" key="2">
    <source>
        <dbReference type="EMBL" id="ADD43996.1"/>
    </source>
</evidence>
<dbReference type="HOGENOM" id="CLU_2939557_0_0_11"/>
<dbReference type="STRING" id="446470.Snas_4349"/>
<accession>D3Q3S9</accession>
<sequence length="60" mass="6145">MSGQQFGFVAGFAFVALWAVAGIGWALGALVLGAVGFGIGRVLDGKVDIGAFADRFTPDR</sequence>
<keyword evidence="1" id="KW-1133">Transmembrane helix</keyword>
<keyword evidence="1" id="KW-0812">Transmembrane</keyword>
<evidence type="ECO:0008006" key="4">
    <source>
        <dbReference type="Google" id="ProtNLM"/>
    </source>
</evidence>
<gene>
    <name evidence="2" type="ordered locus">Snas_4349</name>
</gene>
<dbReference type="KEGG" id="sna:Snas_4349"/>
<organism evidence="2 3">
    <name type="scientific">Stackebrandtia nassauensis (strain DSM 44728 / CIP 108903 / NRRL B-16338 / NBRC 102104 / LLR-40K-21)</name>
    <dbReference type="NCBI Taxonomy" id="446470"/>
    <lineage>
        <taxon>Bacteria</taxon>
        <taxon>Bacillati</taxon>
        <taxon>Actinomycetota</taxon>
        <taxon>Actinomycetes</taxon>
        <taxon>Glycomycetales</taxon>
        <taxon>Glycomycetaceae</taxon>
        <taxon>Stackebrandtia</taxon>
    </lineage>
</organism>
<dbReference type="AlphaFoldDB" id="D3Q3S9"/>
<proteinExistence type="predicted"/>
<keyword evidence="1" id="KW-0472">Membrane</keyword>
<dbReference type="RefSeq" id="WP_013019567.1">
    <property type="nucleotide sequence ID" value="NC_013947.1"/>
</dbReference>
<feature type="transmembrane region" description="Helical" evidence="1">
    <location>
        <begin position="6"/>
        <end position="39"/>
    </location>
</feature>
<keyword evidence="3" id="KW-1185">Reference proteome</keyword>
<evidence type="ECO:0000313" key="3">
    <source>
        <dbReference type="Proteomes" id="UP000000844"/>
    </source>
</evidence>
<dbReference type="Proteomes" id="UP000000844">
    <property type="component" value="Chromosome"/>
</dbReference>
<name>D3Q3S9_STANL</name>
<dbReference type="EMBL" id="CP001778">
    <property type="protein sequence ID" value="ADD43996.1"/>
    <property type="molecule type" value="Genomic_DNA"/>
</dbReference>
<protein>
    <recommendedName>
        <fullName evidence="4">Small integral membrane protein</fullName>
    </recommendedName>
</protein>
<reference evidence="2 3" key="1">
    <citation type="journal article" date="2009" name="Stand. Genomic Sci.">
        <title>Complete genome sequence of Stackebrandtia nassauensis type strain (LLR-40K-21).</title>
        <authorList>
            <person name="Munk C."/>
            <person name="Lapidus A."/>
            <person name="Copeland A."/>
            <person name="Jando M."/>
            <person name="Mayilraj S."/>
            <person name="Glavina Del Rio T."/>
            <person name="Nolan M."/>
            <person name="Chen F."/>
            <person name="Lucas S."/>
            <person name="Tice H."/>
            <person name="Cheng J.F."/>
            <person name="Han C."/>
            <person name="Detter J.C."/>
            <person name="Bruce D."/>
            <person name="Goodwin L."/>
            <person name="Chain P."/>
            <person name="Pitluck S."/>
            <person name="Goker M."/>
            <person name="Ovchinikova G."/>
            <person name="Pati A."/>
            <person name="Ivanova N."/>
            <person name="Mavromatis K."/>
            <person name="Chen A."/>
            <person name="Palaniappan K."/>
            <person name="Land M."/>
            <person name="Hauser L."/>
            <person name="Chang Y.J."/>
            <person name="Jeffries C.D."/>
            <person name="Bristow J."/>
            <person name="Eisen J.A."/>
            <person name="Markowitz V."/>
            <person name="Hugenholtz P."/>
            <person name="Kyrpides N.C."/>
            <person name="Klenk H.P."/>
        </authorList>
    </citation>
    <scope>NUCLEOTIDE SEQUENCE [LARGE SCALE GENOMIC DNA]</scope>
    <source>
        <strain evidence="3">DSM 44728 / CIP 108903 / NRRL B-16338 / NBRC 102104 / LLR-40K-21</strain>
    </source>
</reference>